<dbReference type="HOGENOM" id="CLU_002753_4_1_1"/>
<proteinExistence type="inferred from homology"/>
<feature type="transmembrane region" description="Helical" evidence="11">
    <location>
        <begin position="218"/>
        <end position="245"/>
    </location>
</feature>
<dbReference type="AlphaFoldDB" id="V4B2D2"/>
<evidence type="ECO:0000256" key="4">
    <source>
        <dbReference type="ARBA" id="ARBA00022692"/>
    </source>
</evidence>
<dbReference type="Gene3D" id="1.20.1070.10">
    <property type="entry name" value="Rhodopsin 7-helix transmembrane proteins"/>
    <property type="match status" value="1"/>
</dbReference>
<keyword evidence="7 11" id="KW-0472">Membrane</keyword>
<evidence type="ECO:0000256" key="3">
    <source>
        <dbReference type="ARBA" id="ARBA00022475"/>
    </source>
</evidence>
<dbReference type="GO" id="GO:0007188">
    <property type="term" value="P:adenylate cyclase-modulating G protein-coupled receptor signaling pathway"/>
    <property type="evidence" value="ECO:0007669"/>
    <property type="project" value="TreeGrafter"/>
</dbReference>
<dbReference type="PROSITE" id="PS00649">
    <property type="entry name" value="G_PROTEIN_RECEP_F2_1"/>
    <property type="match status" value="1"/>
</dbReference>
<evidence type="ECO:0008006" key="16">
    <source>
        <dbReference type="Google" id="ProtNLM"/>
    </source>
</evidence>
<dbReference type="InterPro" id="IPR017981">
    <property type="entry name" value="GPCR_2-like_7TM"/>
</dbReference>
<protein>
    <recommendedName>
        <fullName evidence="16">G-protein coupled receptors family 2 profile 2 domain-containing protein</fullName>
    </recommendedName>
</protein>
<dbReference type="InterPro" id="IPR017983">
    <property type="entry name" value="GPCR_2_secretin-like_CS"/>
</dbReference>
<dbReference type="PANTHER" id="PTHR45620:SF17">
    <property type="entry name" value="PDF RECEPTOR"/>
    <property type="match status" value="1"/>
</dbReference>
<keyword evidence="4 11" id="KW-0812">Transmembrane</keyword>
<dbReference type="GO" id="GO:0008528">
    <property type="term" value="F:G protein-coupled peptide receptor activity"/>
    <property type="evidence" value="ECO:0007669"/>
    <property type="project" value="TreeGrafter"/>
</dbReference>
<keyword evidence="3" id="KW-1003">Cell membrane</keyword>
<dbReference type="Pfam" id="PF00002">
    <property type="entry name" value="7tm_2"/>
    <property type="match status" value="1"/>
</dbReference>
<comment type="similarity">
    <text evidence="2">Belongs to the G-protein coupled receptor 2 family.</text>
</comment>
<dbReference type="PROSITE" id="PS50227">
    <property type="entry name" value="G_PROTEIN_RECEP_F2_3"/>
    <property type="match status" value="1"/>
</dbReference>
<dbReference type="InterPro" id="IPR000832">
    <property type="entry name" value="GPCR_2_secretin-like"/>
</dbReference>
<dbReference type="SMART" id="SM00008">
    <property type="entry name" value="HormR"/>
    <property type="match status" value="1"/>
</dbReference>
<evidence type="ECO:0000313" key="15">
    <source>
        <dbReference type="Proteomes" id="UP000030746"/>
    </source>
</evidence>
<dbReference type="GO" id="GO:0005886">
    <property type="term" value="C:plasma membrane"/>
    <property type="evidence" value="ECO:0007669"/>
    <property type="project" value="UniProtKB-SubCell"/>
</dbReference>
<feature type="non-terminal residue" evidence="14">
    <location>
        <position position="1"/>
    </location>
</feature>
<evidence type="ECO:0000256" key="5">
    <source>
        <dbReference type="ARBA" id="ARBA00022989"/>
    </source>
</evidence>
<dbReference type="GeneID" id="20233567"/>
<dbReference type="OrthoDB" id="5967113at2759"/>
<evidence type="ECO:0000256" key="7">
    <source>
        <dbReference type="ARBA" id="ARBA00023136"/>
    </source>
</evidence>
<evidence type="ECO:0000256" key="1">
    <source>
        <dbReference type="ARBA" id="ARBA00004651"/>
    </source>
</evidence>
<evidence type="ECO:0000256" key="9">
    <source>
        <dbReference type="ARBA" id="ARBA00023180"/>
    </source>
</evidence>
<evidence type="ECO:0000256" key="8">
    <source>
        <dbReference type="ARBA" id="ARBA00023170"/>
    </source>
</evidence>
<reference evidence="14 15" key="1">
    <citation type="journal article" date="2013" name="Nature">
        <title>Insights into bilaterian evolution from three spiralian genomes.</title>
        <authorList>
            <person name="Simakov O."/>
            <person name="Marletaz F."/>
            <person name="Cho S.J."/>
            <person name="Edsinger-Gonzales E."/>
            <person name="Havlak P."/>
            <person name="Hellsten U."/>
            <person name="Kuo D.H."/>
            <person name="Larsson T."/>
            <person name="Lv J."/>
            <person name="Arendt D."/>
            <person name="Savage R."/>
            <person name="Osoegawa K."/>
            <person name="de Jong P."/>
            <person name="Grimwood J."/>
            <person name="Chapman J.A."/>
            <person name="Shapiro H."/>
            <person name="Aerts A."/>
            <person name="Otillar R.P."/>
            <person name="Terry A.Y."/>
            <person name="Boore J.L."/>
            <person name="Grigoriev I.V."/>
            <person name="Lindberg D.R."/>
            <person name="Seaver E.C."/>
            <person name="Weisblat D.A."/>
            <person name="Putnam N.H."/>
            <person name="Rokhsar D.S."/>
        </authorList>
    </citation>
    <scope>NUCLEOTIDE SEQUENCE [LARGE SCALE GENOMIC DNA]</scope>
</reference>
<dbReference type="SUPFAM" id="SSF111418">
    <property type="entry name" value="Hormone receptor domain"/>
    <property type="match status" value="1"/>
</dbReference>
<dbReference type="PANTHER" id="PTHR45620">
    <property type="entry name" value="PDF RECEPTOR-LIKE PROTEIN-RELATED"/>
    <property type="match status" value="1"/>
</dbReference>
<feature type="transmembrane region" description="Helical" evidence="11">
    <location>
        <begin position="301"/>
        <end position="321"/>
    </location>
</feature>
<feature type="transmembrane region" description="Helical" evidence="11">
    <location>
        <begin position="106"/>
        <end position="124"/>
    </location>
</feature>
<accession>V4B2D2</accession>
<feature type="domain" description="G-protein coupled receptors family 2 profile 2" evidence="13">
    <location>
        <begin position="99"/>
        <end position="357"/>
    </location>
</feature>
<dbReference type="Gene3D" id="4.10.1240.10">
    <property type="entry name" value="GPCR, family 2, extracellular hormone receptor domain"/>
    <property type="match status" value="1"/>
</dbReference>
<dbReference type="CTD" id="20233567"/>
<keyword evidence="9" id="KW-0325">Glycoprotein</keyword>
<dbReference type="RefSeq" id="XP_009066841.1">
    <property type="nucleotide sequence ID" value="XM_009068593.1"/>
</dbReference>
<dbReference type="OMA" id="LCCRGGN"/>
<dbReference type="EMBL" id="KB203888">
    <property type="protein sequence ID" value="ESO82489.1"/>
    <property type="molecule type" value="Genomic_DNA"/>
</dbReference>
<dbReference type="GO" id="GO:0007166">
    <property type="term" value="P:cell surface receptor signaling pathway"/>
    <property type="evidence" value="ECO:0007669"/>
    <property type="project" value="InterPro"/>
</dbReference>
<keyword evidence="15" id="KW-1185">Reference proteome</keyword>
<dbReference type="InterPro" id="IPR036445">
    <property type="entry name" value="GPCR_2_extracell_dom_sf"/>
</dbReference>
<evidence type="ECO:0000256" key="11">
    <source>
        <dbReference type="SAM" id="Phobius"/>
    </source>
</evidence>
<keyword evidence="8" id="KW-0675">Receptor</keyword>
<dbReference type="PRINTS" id="PR00249">
    <property type="entry name" value="GPCRSECRETIN"/>
</dbReference>
<keyword evidence="6" id="KW-0297">G-protein coupled receptor</keyword>
<evidence type="ECO:0000256" key="2">
    <source>
        <dbReference type="ARBA" id="ARBA00005314"/>
    </source>
</evidence>
<dbReference type="PROSITE" id="PS50261">
    <property type="entry name" value="G_PROTEIN_RECEP_F2_4"/>
    <property type="match status" value="1"/>
</dbReference>
<feature type="transmembrane region" description="Helical" evidence="11">
    <location>
        <begin position="333"/>
        <end position="356"/>
    </location>
</feature>
<sequence>IYCNGTWDTWLCWPPTKGGMKVKLPCPDRPGLIPTNFAHRTCGPMGKWEGRTKNDYSMENGYSNYMDCYTEEAKEIYYKYFANKSDAQKQLLYDIVSSTRTLEICGLALSMVTTFISLIIFMYFRQCNRTRIHKNLFVSILVQVLIELIQYVDQEIARSSLGENDDNSISNTPVFCEVVYALIEYTKTVKFMWMFIEGFYLHNLIVVSVFTGRPSYPLYYFLGWGVPMVLTIAWYIHYVLFFFSIYRCWYAYYNMPIIWIIEAPRVAVILVNMLFLLNIIRVLILKLRESHTNEANRVRKAVKAAIVLLPLLGITNFVVMIDPDTEDLVSFGAWAFISHFLISFEGFFISLIYCFLNGEVSIIFHYW</sequence>
<evidence type="ECO:0000256" key="10">
    <source>
        <dbReference type="ARBA" id="ARBA00023224"/>
    </source>
</evidence>
<dbReference type="InterPro" id="IPR050332">
    <property type="entry name" value="GPCR_2"/>
</dbReference>
<keyword evidence="5 11" id="KW-1133">Transmembrane helix</keyword>
<dbReference type="Pfam" id="PF02793">
    <property type="entry name" value="HRM"/>
    <property type="match status" value="1"/>
</dbReference>
<feature type="domain" description="G-protein coupled receptors family 2 profile 1" evidence="12">
    <location>
        <begin position="1"/>
        <end position="72"/>
    </location>
</feature>
<dbReference type="InterPro" id="IPR001879">
    <property type="entry name" value="GPCR_2_extracellular_dom"/>
</dbReference>
<evidence type="ECO:0000256" key="6">
    <source>
        <dbReference type="ARBA" id="ARBA00023040"/>
    </source>
</evidence>
<evidence type="ECO:0000259" key="12">
    <source>
        <dbReference type="PROSITE" id="PS50227"/>
    </source>
</evidence>
<gene>
    <name evidence="14" type="ORF">LOTGIDRAFT_134519</name>
</gene>
<keyword evidence="10" id="KW-0807">Transducer</keyword>
<name>V4B2D2_LOTGI</name>
<evidence type="ECO:0000313" key="14">
    <source>
        <dbReference type="EMBL" id="ESO82489.1"/>
    </source>
</evidence>
<dbReference type="Proteomes" id="UP000030746">
    <property type="component" value="Unassembled WGS sequence"/>
</dbReference>
<evidence type="ECO:0000259" key="13">
    <source>
        <dbReference type="PROSITE" id="PS50261"/>
    </source>
</evidence>
<dbReference type="STRING" id="225164.V4B2D2"/>
<organism evidence="14 15">
    <name type="scientific">Lottia gigantea</name>
    <name type="common">Giant owl limpet</name>
    <dbReference type="NCBI Taxonomy" id="225164"/>
    <lineage>
        <taxon>Eukaryota</taxon>
        <taxon>Metazoa</taxon>
        <taxon>Spiralia</taxon>
        <taxon>Lophotrochozoa</taxon>
        <taxon>Mollusca</taxon>
        <taxon>Gastropoda</taxon>
        <taxon>Patellogastropoda</taxon>
        <taxon>Lottioidea</taxon>
        <taxon>Lottiidae</taxon>
        <taxon>Lottia</taxon>
    </lineage>
</organism>
<dbReference type="KEGG" id="lgi:LOTGIDRAFT_134519"/>
<feature type="transmembrane region" description="Helical" evidence="11">
    <location>
        <begin position="257"/>
        <end position="280"/>
    </location>
</feature>
<comment type="subcellular location">
    <subcellularLocation>
        <location evidence="1">Cell membrane</location>
        <topology evidence="1">Multi-pass membrane protein</topology>
    </subcellularLocation>
</comment>